<comment type="caution">
    <text evidence="2">The sequence shown here is derived from an EMBL/GenBank/DDBJ whole genome shotgun (WGS) entry which is preliminary data.</text>
</comment>
<sequence>MRKTFVFARNTRRKSILALAFQGILVLLGTYVLIASSSSLNSANFTIADFRNDGQISVSNENTSILIPPKDPQPTILDPRDSTLRSKAIAKAKDYQEGILQKEKKLEKHQQNIIDKYIAGIQQEEDLKNAKIQKEAEEKLELKYYSYYEDDDTKDATVVGQSHSQDIRIYKRFVGSLRYNGFKGNVIIGIEEQTSKEIEDYLLSQNVTVKKMLPIECNFESAKDRQKCYRPYPNIKREWAHFPLIRDWLAACDSCFNGPVLYATVDHTLFQKNPFGESMPVVKRLHLYEQHPAVDVSKTPAAKLLKPCVDIDLEEEMKEEDPEVEPRGILSSATAIGQRDDIIDYLGLVYTVLRRWMQKSECHVNDDSGRNGGGTAALNYLRIKEMLPYRTRIMVHRTGIVSNIDYEGRIAFDGHVHIGKFMGLTPDEAKRRPYDGSMYEKEFAEKGTTKYEGGWIDTDYMVTDSDGSFIDVFFQKSAVIYGYDTFGPPFMRWFDYHMNITKSDDASSQLGPPITTNEDSQLHEDTSKPKTKEQKEKEGYYMDKTTEALAKNNTKPERAQKEEITSDHKNTTGLVTTEVVITKGVEDDGQQTPQDAPLEDDDKTPRNPAI</sequence>
<feature type="compositionally biased region" description="Basic and acidic residues" evidence="1">
    <location>
        <begin position="554"/>
        <end position="570"/>
    </location>
</feature>
<dbReference type="AlphaFoldDB" id="A0AAD3CP26"/>
<feature type="region of interest" description="Disordered" evidence="1">
    <location>
        <begin position="504"/>
        <end position="610"/>
    </location>
</feature>
<feature type="compositionally biased region" description="Polar residues" evidence="1">
    <location>
        <begin position="506"/>
        <end position="519"/>
    </location>
</feature>
<gene>
    <name evidence="2" type="ORF">CTEN210_04700</name>
</gene>
<evidence type="ECO:0000256" key="1">
    <source>
        <dbReference type="SAM" id="MobiDB-lite"/>
    </source>
</evidence>
<reference evidence="2 3" key="1">
    <citation type="journal article" date="2021" name="Sci. Rep.">
        <title>The genome of the diatom Chaetoceros tenuissimus carries an ancient integrated fragment of an extant virus.</title>
        <authorList>
            <person name="Hongo Y."/>
            <person name="Kimura K."/>
            <person name="Takaki Y."/>
            <person name="Yoshida Y."/>
            <person name="Baba S."/>
            <person name="Kobayashi G."/>
            <person name="Nagasaki K."/>
            <person name="Hano T."/>
            <person name="Tomaru Y."/>
        </authorList>
    </citation>
    <scope>NUCLEOTIDE SEQUENCE [LARGE SCALE GENOMIC DNA]</scope>
    <source>
        <strain evidence="2 3">NIES-3715</strain>
    </source>
</reference>
<keyword evidence="3" id="KW-1185">Reference proteome</keyword>
<evidence type="ECO:0000313" key="3">
    <source>
        <dbReference type="Proteomes" id="UP001054902"/>
    </source>
</evidence>
<organism evidence="2 3">
    <name type="scientific">Chaetoceros tenuissimus</name>
    <dbReference type="NCBI Taxonomy" id="426638"/>
    <lineage>
        <taxon>Eukaryota</taxon>
        <taxon>Sar</taxon>
        <taxon>Stramenopiles</taxon>
        <taxon>Ochrophyta</taxon>
        <taxon>Bacillariophyta</taxon>
        <taxon>Coscinodiscophyceae</taxon>
        <taxon>Chaetocerotophycidae</taxon>
        <taxon>Chaetocerotales</taxon>
        <taxon>Chaetocerotaceae</taxon>
        <taxon>Chaetoceros</taxon>
    </lineage>
</organism>
<feature type="compositionally biased region" description="Basic and acidic residues" evidence="1">
    <location>
        <begin position="520"/>
        <end position="546"/>
    </location>
</feature>
<name>A0AAD3CP26_9STRA</name>
<accession>A0AAD3CP26</accession>
<protein>
    <submittedName>
        <fullName evidence="2">Uncharacterized protein</fullName>
    </submittedName>
</protein>
<dbReference type="EMBL" id="BLLK01000027">
    <property type="protein sequence ID" value="GFH48224.1"/>
    <property type="molecule type" value="Genomic_DNA"/>
</dbReference>
<dbReference type="Proteomes" id="UP001054902">
    <property type="component" value="Unassembled WGS sequence"/>
</dbReference>
<proteinExistence type="predicted"/>
<evidence type="ECO:0000313" key="2">
    <source>
        <dbReference type="EMBL" id="GFH48224.1"/>
    </source>
</evidence>